<dbReference type="GO" id="GO:0000155">
    <property type="term" value="F:phosphorelay sensor kinase activity"/>
    <property type="evidence" value="ECO:0007669"/>
    <property type="project" value="InterPro"/>
</dbReference>
<keyword evidence="9" id="KW-0812">Transmembrane</keyword>
<dbReference type="InterPro" id="IPR004358">
    <property type="entry name" value="Sig_transdc_His_kin-like_C"/>
</dbReference>
<dbReference type="GO" id="GO:0005524">
    <property type="term" value="F:ATP binding"/>
    <property type="evidence" value="ECO:0007669"/>
    <property type="project" value="UniProtKB-KW"/>
</dbReference>
<name>A0A261S1H7_9BORD</name>
<evidence type="ECO:0000256" key="4">
    <source>
        <dbReference type="ARBA" id="ARBA00022679"/>
    </source>
</evidence>
<dbReference type="PANTHER" id="PTHR43065">
    <property type="entry name" value="SENSOR HISTIDINE KINASE"/>
    <property type="match status" value="1"/>
</dbReference>
<feature type="transmembrane region" description="Helical" evidence="9">
    <location>
        <begin position="60"/>
        <end position="77"/>
    </location>
</feature>
<dbReference type="InterPro" id="IPR036890">
    <property type="entry name" value="HATPase_C_sf"/>
</dbReference>
<dbReference type="InterPro" id="IPR036097">
    <property type="entry name" value="HisK_dim/P_sf"/>
</dbReference>
<dbReference type="SMART" id="SM00387">
    <property type="entry name" value="HATPase_c"/>
    <property type="match status" value="1"/>
</dbReference>
<gene>
    <name evidence="11" type="ORF">CAL29_24980</name>
</gene>
<evidence type="ECO:0000256" key="3">
    <source>
        <dbReference type="ARBA" id="ARBA00022553"/>
    </source>
</evidence>
<dbReference type="PRINTS" id="PR00344">
    <property type="entry name" value="BCTRLSENSOR"/>
</dbReference>
<dbReference type="InterPro" id="IPR005467">
    <property type="entry name" value="His_kinase_dom"/>
</dbReference>
<evidence type="ECO:0000256" key="1">
    <source>
        <dbReference type="ARBA" id="ARBA00000085"/>
    </source>
</evidence>
<dbReference type="CDD" id="cd00082">
    <property type="entry name" value="HisKA"/>
    <property type="match status" value="1"/>
</dbReference>
<organism evidence="11 12">
    <name type="scientific">Bordetella genomosp. 10</name>
    <dbReference type="NCBI Taxonomy" id="1416804"/>
    <lineage>
        <taxon>Bacteria</taxon>
        <taxon>Pseudomonadati</taxon>
        <taxon>Pseudomonadota</taxon>
        <taxon>Betaproteobacteria</taxon>
        <taxon>Burkholderiales</taxon>
        <taxon>Alcaligenaceae</taxon>
        <taxon>Bordetella</taxon>
    </lineage>
</organism>
<keyword evidence="8" id="KW-0902">Two-component regulatory system</keyword>
<protein>
    <recommendedName>
        <fullName evidence="2">histidine kinase</fullName>
        <ecNumber evidence="2">2.7.13.3</ecNumber>
    </recommendedName>
</protein>
<dbReference type="OrthoDB" id="8559580at2"/>
<feature type="domain" description="Histidine kinase" evidence="10">
    <location>
        <begin position="138"/>
        <end position="354"/>
    </location>
</feature>
<keyword evidence="9" id="KW-0472">Membrane</keyword>
<feature type="transmembrane region" description="Helical" evidence="9">
    <location>
        <begin position="12"/>
        <end position="30"/>
    </location>
</feature>
<sequence length="357" mass="38319">MSLDQVTRRRGRAQAGVLLLGLLMAAIFLADTLTRLEVAVAVFYVAVILLSLSLLPRRGVIAVALTCIGLTVVSLLMTPEGGTLRDVGLVNAAISIAAIGITAYLALKRAAAEEAVQEARAQLARLARIQSMGELTASIAHEINQPLAAIVTSGSACQRWLEHDPPNLERGLRALQRMIDDANRASEVVKRIRRLVRNAEPQMTAVDLADVAAESVDMARGEMQRRGVTLTERIQEDLPAVRADPVQIGQVIINLLLNAIEAMRDMPAGERRLTLWLSVVEPGQVQLAVADTGPGLGPQARERLFDAFWTTKPDGTGLGLTISRAIVESHGGRLWTEPGERGGAIFCFTLPVAGKDA</sequence>
<comment type="catalytic activity">
    <reaction evidence="1">
        <text>ATP + protein L-histidine = ADP + protein N-phospho-L-histidine.</text>
        <dbReference type="EC" id="2.7.13.3"/>
    </reaction>
</comment>
<dbReference type="PROSITE" id="PS50109">
    <property type="entry name" value="HIS_KIN"/>
    <property type="match status" value="1"/>
</dbReference>
<evidence type="ECO:0000256" key="6">
    <source>
        <dbReference type="ARBA" id="ARBA00022777"/>
    </source>
</evidence>
<comment type="caution">
    <text evidence="11">The sequence shown here is derived from an EMBL/GenBank/DDBJ whole genome shotgun (WGS) entry which is preliminary data.</text>
</comment>
<keyword evidence="4" id="KW-0808">Transferase</keyword>
<evidence type="ECO:0000256" key="7">
    <source>
        <dbReference type="ARBA" id="ARBA00022840"/>
    </source>
</evidence>
<dbReference type="Gene3D" id="1.10.287.130">
    <property type="match status" value="1"/>
</dbReference>
<evidence type="ECO:0000313" key="12">
    <source>
        <dbReference type="Proteomes" id="UP000216020"/>
    </source>
</evidence>
<feature type="transmembrane region" description="Helical" evidence="9">
    <location>
        <begin position="89"/>
        <end position="107"/>
    </location>
</feature>
<evidence type="ECO:0000313" key="11">
    <source>
        <dbReference type="EMBL" id="OZI31188.1"/>
    </source>
</evidence>
<keyword evidence="12" id="KW-1185">Reference proteome</keyword>
<dbReference type="Pfam" id="PF02518">
    <property type="entry name" value="HATPase_c"/>
    <property type="match status" value="1"/>
</dbReference>
<dbReference type="EMBL" id="NEVM01000005">
    <property type="protein sequence ID" value="OZI31188.1"/>
    <property type="molecule type" value="Genomic_DNA"/>
</dbReference>
<dbReference type="RefSeq" id="WP_094856895.1">
    <property type="nucleotide sequence ID" value="NZ_NEVM01000005.1"/>
</dbReference>
<dbReference type="SMART" id="SM00388">
    <property type="entry name" value="HisKA"/>
    <property type="match status" value="1"/>
</dbReference>
<evidence type="ECO:0000256" key="8">
    <source>
        <dbReference type="ARBA" id="ARBA00023012"/>
    </source>
</evidence>
<dbReference type="SUPFAM" id="SSF47384">
    <property type="entry name" value="Homodimeric domain of signal transducing histidine kinase"/>
    <property type="match status" value="1"/>
</dbReference>
<reference evidence="12" key="1">
    <citation type="submission" date="2017-05" db="EMBL/GenBank/DDBJ databases">
        <title>Complete and WGS of Bordetella genogroups.</title>
        <authorList>
            <person name="Spilker T."/>
            <person name="Lipuma J."/>
        </authorList>
    </citation>
    <scope>NUCLEOTIDE SEQUENCE [LARGE SCALE GENOMIC DNA]</scope>
    <source>
        <strain evidence="12">AU16122</strain>
    </source>
</reference>
<evidence type="ECO:0000259" key="10">
    <source>
        <dbReference type="PROSITE" id="PS50109"/>
    </source>
</evidence>
<evidence type="ECO:0000256" key="5">
    <source>
        <dbReference type="ARBA" id="ARBA00022741"/>
    </source>
</evidence>
<keyword evidence="6" id="KW-0418">Kinase</keyword>
<dbReference type="Proteomes" id="UP000216020">
    <property type="component" value="Unassembled WGS sequence"/>
</dbReference>
<feature type="transmembrane region" description="Helical" evidence="9">
    <location>
        <begin position="36"/>
        <end position="55"/>
    </location>
</feature>
<dbReference type="Gene3D" id="3.30.565.10">
    <property type="entry name" value="Histidine kinase-like ATPase, C-terminal domain"/>
    <property type="match status" value="1"/>
</dbReference>
<dbReference type="PANTHER" id="PTHR43065:SF10">
    <property type="entry name" value="PEROXIDE STRESS-ACTIVATED HISTIDINE KINASE MAK3"/>
    <property type="match status" value="1"/>
</dbReference>
<evidence type="ECO:0000256" key="9">
    <source>
        <dbReference type="SAM" id="Phobius"/>
    </source>
</evidence>
<dbReference type="InterPro" id="IPR003594">
    <property type="entry name" value="HATPase_dom"/>
</dbReference>
<dbReference type="InterPro" id="IPR003661">
    <property type="entry name" value="HisK_dim/P_dom"/>
</dbReference>
<dbReference type="Pfam" id="PF00512">
    <property type="entry name" value="HisKA"/>
    <property type="match status" value="1"/>
</dbReference>
<keyword evidence="9" id="KW-1133">Transmembrane helix</keyword>
<accession>A0A261S1H7</accession>
<dbReference type="SUPFAM" id="SSF55874">
    <property type="entry name" value="ATPase domain of HSP90 chaperone/DNA topoisomerase II/histidine kinase"/>
    <property type="match status" value="1"/>
</dbReference>
<dbReference type="AlphaFoldDB" id="A0A261S1H7"/>
<dbReference type="EC" id="2.7.13.3" evidence="2"/>
<keyword evidence="7" id="KW-0067">ATP-binding</keyword>
<evidence type="ECO:0000256" key="2">
    <source>
        <dbReference type="ARBA" id="ARBA00012438"/>
    </source>
</evidence>
<proteinExistence type="predicted"/>
<keyword evidence="5" id="KW-0547">Nucleotide-binding</keyword>
<keyword evidence="3" id="KW-0597">Phosphoprotein</keyword>